<evidence type="ECO:0000313" key="2">
    <source>
        <dbReference type="Proteomes" id="UP001589718"/>
    </source>
</evidence>
<comment type="caution">
    <text evidence="1">The sequence shown here is derived from an EMBL/GenBank/DDBJ whole genome shotgun (WGS) entry which is preliminary data.</text>
</comment>
<keyword evidence="2" id="KW-1185">Reference proteome</keyword>
<dbReference type="Proteomes" id="UP001589718">
    <property type="component" value="Unassembled WGS sequence"/>
</dbReference>
<sequence>MPARRDELPFPVPLATVDTASRDGDWHQRVVYWSDQKPSLPAAFSSLSVNAAADGADEVLGVKAEWAGGSSRHAGWYAYGTAVWYQEGT</sequence>
<gene>
    <name evidence="1" type="ORF">ACFFTU_27390</name>
</gene>
<reference evidence="1 2" key="1">
    <citation type="submission" date="2024-09" db="EMBL/GenBank/DDBJ databases">
        <authorList>
            <person name="Sun Q."/>
            <person name="Mori K."/>
        </authorList>
    </citation>
    <scope>NUCLEOTIDE SEQUENCE [LARGE SCALE GENOMIC DNA]</scope>
    <source>
        <strain evidence="1 2">JCM 4362</strain>
    </source>
</reference>
<organism evidence="1 2">
    <name type="scientific">Streptomyces cremeus</name>
    <dbReference type="NCBI Taxonomy" id="66881"/>
    <lineage>
        <taxon>Bacteria</taxon>
        <taxon>Bacillati</taxon>
        <taxon>Actinomycetota</taxon>
        <taxon>Actinomycetes</taxon>
        <taxon>Kitasatosporales</taxon>
        <taxon>Streptomycetaceae</taxon>
        <taxon>Streptomyces</taxon>
    </lineage>
</organism>
<dbReference type="SUPFAM" id="SSF117782">
    <property type="entry name" value="YbjQ-like"/>
    <property type="match status" value="1"/>
</dbReference>
<dbReference type="RefSeq" id="WP_345218975.1">
    <property type="nucleotide sequence ID" value="NZ_BAAAXE010000001.1"/>
</dbReference>
<dbReference type="InterPro" id="IPR035439">
    <property type="entry name" value="UPF0145_dom_sf"/>
</dbReference>
<dbReference type="EMBL" id="JBHMCR010000019">
    <property type="protein sequence ID" value="MFB9523675.1"/>
    <property type="molecule type" value="Genomic_DNA"/>
</dbReference>
<protein>
    <submittedName>
        <fullName evidence="1">Uncharacterized protein</fullName>
    </submittedName>
</protein>
<proteinExistence type="predicted"/>
<evidence type="ECO:0000313" key="1">
    <source>
        <dbReference type="EMBL" id="MFB9523675.1"/>
    </source>
</evidence>
<name>A0ABV5PKD6_STRCM</name>
<accession>A0ABV5PKD6</accession>